<dbReference type="EMBL" id="FN596535">
    <property type="protein sequence ID" value="CCB61069.1"/>
    <property type="molecule type" value="Genomic_DNA"/>
</dbReference>
<dbReference type="Pfam" id="PF01535">
    <property type="entry name" value="PPR"/>
    <property type="match status" value="3"/>
</dbReference>
<dbReference type="FunFam" id="1.25.40.10:FF:000184">
    <property type="entry name" value="Pentatricopeptide repeat-containing protein, chloroplastic"/>
    <property type="match status" value="1"/>
</dbReference>
<dbReference type="Pfam" id="PF13041">
    <property type="entry name" value="PPR_2"/>
    <property type="match status" value="1"/>
</dbReference>
<sequence length="451" mass="51027">MSSLKSDRRKRFKKVATKQKWQLRTEEKSEVEESEAKESEATEQKSLLPTEEASDFAKPMSVVFTFDKLLKFLEMYSTCGAMELARQVFNESSNRNIVCWTGLISGYCSNGFVDEARCVFDAMPERNDVSYSAMASGYVRNDRFNEAIELFRELKSCAAVKPNISLLVSVLDACAAVGAFEEGKWIHSYIDENGLDYDLKMGTALIDFYAKCGCIKTAEEIFNKMPLKDVTAWSSMILGLAINGNNEMGLELFHEMETRGPRPNAITFIGVFTACNHKTLVNEALRLLGRMSKVYGMFPLIEHYGCMVDLLSRTGQVKEAEILINTMPMEPDGAIWGSLLNGCLMHGHMKLGERVGKLLIQLEPQHSGRYVLLANMYATMGSWEGVMRLRKMMKERGVLTVPAWSFIEINGVVHKFLVDDKCHPQWRYIYSVLNQLGRELDTFNVMNDARS</sequence>
<dbReference type="OrthoDB" id="1675999at2759"/>
<keyword evidence="5" id="KW-1185">Reference proteome</keyword>
<dbReference type="AlphaFoldDB" id="F6I2A2"/>
<feature type="region of interest" description="Disordered" evidence="3">
    <location>
        <begin position="1"/>
        <end position="52"/>
    </location>
</feature>
<proteinExistence type="predicted"/>
<dbReference type="PANTHER" id="PTHR47926:SF350">
    <property type="entry name" value="(WILD MALAYSIAN BANANA) HYPOTHETICAL PROTEIN"/>
    <property type="match status" value="1"/>
</dbReference>
<evidence type="ECO:0000313" key="4">
    <source>
        <dbReference type="EMBL" id="CCB61069.1"/>
    </source>
</evidence>
<dbReference type="FunFam" id="1.25.40.10:FF:002624">
    <property type="entry name" value="Uncharacterized protein"/>
    <property type="match status" value="1"/>
</dbReference>
<dbReference type="HOGENOM" id="CLU_002706_0_0_1"/>
<dbReference type="InParanoid" id="F6I2A2"/>
<dbReference type="InterPro" id="IPR002885">
    <property type="entry name" value="PPR_rpt"/>
</dbReference>
<feature type="repeat" description="PPR" evidence="2">
    <location>
        <begin position="229"/>
        <end position="263"/>
    </location>
</feature>
<reference evidence="5" key="1">
    <citation type="journal article" date="2007" name="Nature">
        <title>The grapevine genome sequence suggests ancestral hexaploidization in major angiosperm phyla.</title>
        <authorList>
            <consortium name="The French-Italian Public Consortium for Grapevine Genome Characterization."/>
            <person name="Jaillon O."/>
            <person name="Aury J.-M."/>
            <person name="Noel B."/>
            <person name="Policriti A."/>
            <person name="Clepet C."/>
            <person name="Casagrande A."/>
            <person name="Choisne N."/>
            <person name="Aubourg S."/>
            <person name="Vitulo N."/>
            <person name="Jubin C."/>
            <person name="Vezzi A."/>
            <person name="Legeai F."/>
            <person name="Hugueney P."/>
            <person name="Dasilva C."/>
            <person name="Horner D."/>
            <person name="Mica E."/>
            <person name="Jublot D."/>
            <person name="Poulain J."/>
            <person name="Bruyere C."/>
            <person name="Billault A."/>
            <person name="Segurens B."/>
            <person name="Gouyvenoux M."/>
            <person name="Ugarte E."/>
            <person name="Cattonaro F."/>
            <person name="Anthouard V."/>
            <person name="Vico V."/>
            <person name="Del Fabbro C."/>
            <person name="Alaux M."/>
            <person name="Di Gaspero G."/>
            <person name="Dumas V."/>
            <person name="Felice N."/>
            <person name="Paillard S."/>
            <person name="Juman I."/>
            <person name="Moroldo M."/>
            <person name="Scalabrin S."/>
            <person name="Canaguier A."/>
            <person name="Le Clainche I."/>
            <person name="Malacrida G."/>
            <person name="Durand E."/>
            <person name="Pesole G."/>
            <person name="Laucou V."/>
            <person name="Chatelet P."/>
            <person name="Merdinoglu D."/>
            <person name="Delledonne M."/>
            <person name="Pezzotti M."/>
            <person name="Lecharny A."/>
            <person name="Scarpelli C."/>
            <person name="Artiguenave F."/>
            <person name="Pe M.E."/>
            <person name="Valle G."/>
            <person name="Morgante M."/>
            <person name="Caboche M."/>
            <person name="Adam-Blondon A.-F."/>
            <person name="Weissenbach J."/>
            <person name="Quetier F."/>
            <person name="Wincker P."/>
        </authorList>
    </citation>
    <scope>NUCLEOTIDE SEQUENCE [LARGE SCALE GENOMIC DNA]</scope>
    <source>
        <strain evidence="5">cv. Pinot noir / PN40024</strain>
    </source>
</reference>
<dbReference type="Proteomes" id="UP000009183">
    <property type="component" value="Unassembled WGS sequence, unordered"/>
</dbReference>
<organism evidence="4 5">
    <name type="scientific">Vitis vinifera</name>
    <name type="common">Grape</name>
    <dbReference type="NCBI Taxonomy" id="29760"/>
    <lineage>
        <taxon>Eukaryota</taxon>
        <taxon>Viridiplantae</taxon>
        <taxon>Streptophyta</taxon>
        <taxon>Embryophyta</taxon>
        <taxon>Tracheophyta</taxon>
        <taxon>Spermatophyta</taxon>
        <taxon>Magnoliopsida</taxon>
        <taxon>eudicotyledons</taxon>
        <taxon>Gunneridae</taxon>
        <taxon>Pentapetalae</taxon>
        <taxon>rosids</taxon>
        <taxon>Vitales</taxon>
        <taxon>Vitaceae</taxon>
        <taxon>Viteae</taxon>
        <taxon>Vitis</taxon>
    </lineage>
</organism>
<dbReference type="Gene3D" id="1.25.40.10">
    <property type="entry name" value="Tetratricopeptide repeat domain"/>
    <property type="match status" value="2"/>
</dbReference>
<evidence type="ECO:0000256" key="1">
    <source>
        <dbReference type="ARBA" id="ARBA00022737"/>
    </source>
</evidence>
<protein>
    <recommendedName>
        <fullName evidence="6">Pentatricopeptide repeat-containing protein</fullName>
    </recommendedName>
</protein>
<dbReference type="InterPro" id="IPR011990">
    <property type="entry name" value="TPR-like_helical_dom_sf"/>
</dbReference>
<feature type="compositionally biased region" description="Basic residues" evidence="3">
    <location>
        <begin position="7"/>
        <end position="17"/>
    </location>
</feature>
<keyword evidence="1" id="KW-0677">Repeat</keyword>
<dbReference type="InterPro" id="IPR046960">
    <property type="entry name" value="PPR_At4g14850-like_plant"/>
</dbReference>
<evidence type="ECO:0000256" key="3">
    <source>
        <dbReference type="SAM" id="MobiDB-lite"/>
    </source>
</evidence>
<dbReference type="PANTHER" id="PTHR47926">
    <property type="entry name" value="PENTATRICOPEPTIDE REPEAT-CONTAINING PROTEIN"/>
    <property type="match status" value="1"/>
</dbReference>
<dbReference type="PROSITE" id="PS51375">
    <property type="entry name" value="PPR"/>
    <property type="match status" value="2"/>
</dbReference>
<accession>F6I2A2</accession>
<dbReference type="InterPro" id="IPR046848">
    <property type="entry name" value="E_motif"/>
</dbReference>
<dbReference type="PaxDb" id="29760-VIT_00s0324g00090.t01"/>
<evidence type="ECO:0000256" key="2">
    <source>
        <dbReference type="PROSITE-ProRule" id="PRU00708"/>
    </source>
</evidence>
<evidence type="ECO:0008006" key="6">
    <source>
        <dbReference type="Google" id="ProtNLM"/>
    </source>
</evidence>
<gene>
    <name evidence="4" type="ORF">VIT_00s0324g00090</name>
</gene>
<feature type="compositionally biased region" description="Basic and acidic residues" evidence="3">
    <location>
        <begin position="34"/>
        <end position="43"/>
    </location>
</feature>
<dbReference type="Pfam" id="PF20431">
    <property type="entry name" value="E_motif"/>
    <property type="match status" value="1"/>
</dbReference>
<dbReference type="NCBIfam" id="TIGR00756">
    <property type="entry name" value="PPR"/>
    <property type="match status" value="2"/>
</dbReference>
<dbReference type="GO" id="GO:0009451">
    <property type="term" value="P:RNA modification"/>
    <property type="evidence" value="ECO:0000318"/>
    <property type="project" value="GO_Central"/>
</dbReference>
<dbReference type="eggNOG" id="KOG4197">
    <property type="taxonomic scope" value="Eukaryota"/>
</dbReference>
<dbReference type="GO" id="GO:0003723">
    <property type="term" value="F:RNA binding"/>
    <property type="evidence" value="ECO:0007669"/>
    <property type="project" value="InterPro"/>
</dbReference>
<name>F6I2A2_VITVI</name>
<evidence type="ECO:0000313" key="5">
    <source>
        <dbReference type="Proteomes" id="UP000009183"/>
    </source>
</evidence>
<feature type="repeat" description="PPR" evidence="2">
    <location>
        <begin position="96"/>
        <end position="130"/>
    </location>
</feature>